<dbReference type="STRING" id="52694.ACWI_32730"/>
<protein>
    <submittedName>
        <fullName evidence="2">Methylcobalamin:coenzyme M methyltransferase</fullName>
    </submittedName>
</protein>
<feature type="domain" description="Uroporphyrinogen decarboxylase (URO-D)" evidence="1">
    <location>
        <begin position="128"/>
        <end position="317"/>
    </location>
</feature>
<reference evidence="2 3" key="1">
    <citation type="submission" date="2015-09" db="EMBL/GenBank/DDBJ databases">
        <title>Genome sequence of Acetobacterium wieringae DSM 1911.</title>
        <authorList>
            <person name="Poehlein A."/>
            <person name="Bengelsdorf F.R."/>
            <person name="Schiel-Bengelsdorf B."/>
            <person name="Duerre P."/>
            <person name="Daniel R."/>
        </authorList>
    </citation>
    <scope>NUCLEOTIDE SEQUENCE [LARGE SCALE GENOMIC DNA]</scope>
    <source>
        <strain evidence="2 3">DSM 1911</strain>
    </source>
</reference>
<dbReference type="SUPFAM" id="SSF51726">
    <property type="entry name" value="UROD/MetE-like"/>
    <property type="match status" value="1"/>
</dbReference>
<dbReference type="EMBL" id="LKEU01000043">
    <property type="protein sequence ID" value="OFV69229.1"/>
    <property type="molecule type" value="Genomic_DNA"/>
</dbReference>
<dbReference type="PANTHER" id="PTHR47099">
    <property type="entry name" value="METHYLCOBAMIDE:COM METHYLTRANSFERASE MTBA"/>
    <property type="match status" value="1"/>
</dbReference>
<dbReference type="Gene3D" id="3.20.20.210">
    <property type="match status" value="1"/>
</dbReference>
<sequence>MALTPKENYLNAINHKETEWTPVHLADCGVLGFGALPGPWIEKGPLGGGYDGFGIRWITPASGGGAPIPAPNEHIMDADTIVDWKSIVKFPDLEAVDWQEMVNAELSMMPVDRTVQAIEFGCGNGVFERLAALMGFEEALMALAEEPEACNELMTAITDYKIEFAKKVKQYYNPDLFTNYDDIATERGLFMSPTVYRELIKPHHKRLNDAVRELGMIPVQHTCGYCEPLIEDIIETGAAVWTSVQPTNDIVGMQKKYGDKIILMGGFDTNGAPGAPDATLETRIAEIHRCFDEYGQQPGFIFFGHVLVNSLDPAEMGAQMMPIIQEAVRYSHQLATK</sequence>
<proteinExistence type="predicted"/>
<dbReference type="InterPro" id="IPR000257">
    <property type="entry name" value="Uroporphyrinogen_deCOase"/>
</dbReference>
<dbReference type="RefSeq" id="WP_070372528.1">
    <property type="nucleotide sequence ID" value="NZ_LKEU01000043.1"/>
</dbReference>
<dbReference type="GO" id="GO:0032259">
    <property type="term" value="P:methylation"/>
    <property type="evidence" value="ECO:0007669"/>
    <property type="project" value="UniProtKB-KW"/>
</dbReference>
<evidence type="ECO:0000313" key="3">
    <source>
        <dbReference type="Proteomes" id="UP000176244"/>
    </source>
</evidence>
<accession>A0A1F2PCT7</accession>
<keyword evidence="2" id="KW-0489">Methyltransferase</keyword>
<dbReference type="GO" id="GO:0008168">
    <property type="term" value="F:methyltransferase activity"/>
    <property type="evidence" value="ECO:0007669"/>
    <property type="project" value="UniProtKB-KW"/>
</dbReference>
<dbReference type="AlphaFoldDB" id="A0A1F2PCT7"/>
<dbReference type="InterPro" id="IPR038071">
    <property type="entry name" value="UROD/MetE-like_sf"/>
</dbReference>
<dbReference type="OrthoDB" id="9780425at2"/>
<dbReference type="Pfam" id="PF01208">
    <property type="entry name" value="URO-D"/>
    <property type="match status" value="1"/>
</dbReference>
<name>A0A1F2PCT7_9FIRM</name>
<gene>
    <name evidence="2" type="ORF">ACWI_32730</name>
</gene>
<dbReference type="PANTHER" id="PTHR47099:SF1">
    <property type="entry name" value="METHYLCOBAMIDE:COM METHYLTRANSFERASE MTBA"/>
    <property type="match status" value="1"/>
</dbReference>
<evidence type="ECO:0000313" key="2">
    <source>
        <dbReference type="EMBL" id="OFV69229.1"/>
    </source>
</evidence>
<evidence type="ECO:0000259" key="1">
    <source>
        <dbReference type="Pfam" id="PF01208"/>
    </source>
</evidence>
<dbReference type="GO" id="GO:0006779">
    <property type="term" value="P:porphyrin-containing compound biosynthetic process"/>
    <property type="evidence" value="ECO:0007669"/>
    <property type="project" value="InterPro"/>
</dbReference>
<dbReference type="Proteomes" id="UP000176244">
    <property type="component" value="Unassembled WGS sequence"/>
</dbReference>
<dbReference type="GO" id="GO:0004853">
    <property type="term" value="F:uroporphyrinogen decarboxylase activity"/>
    <property type="evidence" value="ECO:0007669"/>
    <property type="project" value="InterPro"/>
</dbReference>
<comment type="caution">
    <text evidence="2">The sequence shown here is derived from an EMBL/GenBank/DDBJ whole genome shotgun (WGS) entry which is preliminary data.</text>
</comment>
<dbReference type="InterPro" id="IPR052024">
    <property type="entry name" value="Methanogen_methyltrans"/>
</dbReference>
<keyword evidence="2" id="KW-0808">Transferase</keyword>
<organism evidence="2 3">
    <name type="scientific">Acetobacterium wieringae</name>
    <dbReference type="NCBI Taxonomy" id="52694"/>
    <lineage>
        <taxon>Bacteria</taxon>
        <taxon>Bacillati</taxon>
        <taxon>Bacillota</taxon>
        <taxon>Clostridia</taxon>
        <taxon>Eubacteriales</taxon>
        <taxon>Eubacteriaceae</taxon>
        <taxon>Acetobacterium</taxon>
    </lineage>
</organism>